<dbReference type="InterPro" id="IPR007112">
    <property type="entry name" value="Expansin/allergen_DPBB_dom"/>
</dbReference>
<keyword evidence="1 2" id="KW-0732">Signal</keyword>
<keyword evidence="5" id="KW-1185">Reference proteome</keyword>
<gene>
    <name evidence="4" type="ORF">D9Q98_005562</name>
</gene>
<dbReference type="OrthoDB" id="504819at2759"/>
<dbReference type="CDD" id="cd22271">
    <property type="entry name" value="DPBB_EXP_N-like"/>
    <property type="match status" value="2"/>
</dbReference>
<dbReference type="AlphaFoldDB" id="A0A9D4TME5"/>
<dbReference type="InterPro" id="IPR036908">
    <property type="entry name" value="RlpA-like_sf"/>
</dbReference>
<dbReference type="Proteomes" id="UP001055712">
    <property type="component" value="Unassembled WGS sequence"/>
</dbReference>
<feature type="chain" id="PRO_5039105648" description="Expansin-like EG45 domain-containing protein" evidence="2">
    <location>
        <begin position="23"/>
        <end position="476"/>
    </location>
</feature>
<reference evidence="4" key="2">
    <citation type="submission" date="2020-11" db="EMBL/GenBank/DDBJ databases">
        <authorList>
            <person name="Cecchin M."/>
            <person name="Marcolungo L."/>
            <person name="Rossato M."/>
            <person name="Girolomoni L."/>
            <person name="Cosentino E."/>
            <person name="Cuine S."/>
            <person name="Li-Beisson Y."/>
            <person name="Delledonne M."/>
            <person name="Ballottari M."/>
        </authorList>
    </citation>
    <scope>NUCLEOTIDE SEQUENCE</scope>
    <source>
        <strain evidence="4">211/11P</strain>
        <tissue evidence="4">Whole cell</tissue>
    </source>
</reference>
<protein>
    <recommendedName>
        <fullName evidence="3">Expansin-like EG45 domain-containing protein</fullName>
    </recommendedName>
</protein>
<feature type="signal peptide" evidence="2">
    <location>
        <begin position="1"/>
        <end position="22"/>
    </location>
</feature>
<reference evidence="4" key="1">
    <citation type="journal article" date="2019" name="Plant J.">
        <title>Chlorella vulgaris genome assembly and annotation reveals the molecular basis for metabolic acclimation to high light conditions.</title>
        <authorList>
            <person name="Cecchin M."/>
            <person name="Marcolungo L."/>
            <person name="Rossato M."/>
            <person name="Girolomoni L."/>
            <person name="Cosentino E."/>
            <person name="Cuine S."/>
            <person name="Li-Beisson Y."/>
            <person name="Delledonne M."/>
            <person name="Ballottari M."/>
        </authorList>
    </citation>
    <scope>NUCLEOTIDE SEQUENCE</scope>
    <source>
        <strain evidence="4">211/11P</strain>
    </source>
</reference>
<evidence type="ECO:0000313" key="5">
    <source>
        <dbReference type="Proteomes" id="UP001055712"/>
    </source>
</evidence>
<accession>A0A9D4TME5</accession>
<dbReference type="PROSITE" id="PS50842">
    <property type="entry name" value="EXPANSIN_EG45"/>
    <property type="match status" value="1"/>
</dbReference>
<sequence>MTLPRLIYVVALVLGASGLTSAINCPLPGCLSCSTVTGCRHCAEEGFTRVTFSNGVSRCRPIPTQAGTAAPYSASRFTASWLACGYPQLSAWQGSHFAAISADQWEASKQCGRCGLVRCTDARCAASPWVPVYFLDRCNEGQCKAGDLNLSDQAYLQLSGGTPATSDSARLKMEWYFMPCGPWTSGNMRWDPRKVNPWQQEVYIYNAGEAIASVDLNGKPLKLAGGGYYISDTADSPISLTTQAILTMTSELGTKLNVSIVDLGRSRDLAFKGQATAYSPPVVNGKKFACAYPTLSAWQRVYFASINLPQWDGAKQCGRCVMAKCVDARCKIRNKYIVAQVVDQCPTSDCKRGNLDFSNQAFLELTGLPPDRVAIEWHFTSCAPYVSGSIRLDPKSVNQWWQEIFIYNSAAPIVAVSLNGKPLQLSTWGFWVNNAATSPVKAGVAHTLKLTSDAGRTLSITITDIGKAQSLGVQFR</sequence>
<evidence type="ECO:0000259" key="3">
    <source>
        <dbReference type="PROSITE" id="PS50842"/>
    </source>
</evidence>
<evidence type="ECO:0000313" key="4">
    <source>
        <dbReference type="EMBL" id="KAI3429470.1"/>
    </source>
</evidence>
<evidence type="ECO:0000256" key="2">
    <source>
        <dbReference type="SAM" id="SignalP"/>
    </source>
</evidence>
<dbReference type="Gene3D" id="2.40.40.10">
    <property type="entry name" value="RlpA-like domain"/>
    <property type="match status" value="2"/>
</dbReference>
<dbReference type="SUPFAM" id="SSF50685">
    <property type="entry name" value="Barwin-like endoglucanases"/>
    <property type="match status" value="2"/>
</dbReference>
<feature type="domain" description="Expansin-like EG45" evidence="3">
    <location>
        <begin position="81"/>
        <end position="180"/>
    </location>
</feature>
<proteinExistence type="predicted"/>
<dbReference type="InterPro" id="IPR036749">
    <property type="entry name" value="Expansin_CBD_sf"/>
</dbReference>
<dbReference type="PANTHER" id="PTHR31836">
    <property type="match status" value="1"/>
</dbReference>
<dbReference type="Gene3D" id="2.60.40.760">
    <property type="entry name" value="Expansin, cellulose-binding-like domain"/>
    <property type="match status" value="1"/>
</dbReference>
<organism evidence="4 5">
    <name type="scientific">Chlorella vulgaris</name>
    <name type="common">Green alga</name>
    <dbReference type="NCBI Taxonomy" id="3077"/>
    <lineage>
        <taxon>Eukaryota</taxon>
        <taxon>Viridiplantae</taxon>
        <taxon>Chlorophyta</taxon>
        <taxon>core chlorophytes</taxon>
        <taxon>Trebouxiophyceae</taxon>
        <taxon>Chlorellales</taxon>
        <taxon>Chlorellaceae</taxon>
        <taxon>Chlorella clade</taxon>
        <taxon>Chlorella</taxon>
    </lineage>
</organism>
<dbReference type="PANTHER" id="PTHR31836:SF21">
    <property type="entry name" value="EXPANSIN-LIKE PROTEIN 7"/>
    <property type="match status" value="1"/>
</dbReference>
<dbReference type="InterPro" id="IPR051477">
    <property type="entry name" value="Expansin_CellWall"/>
</dbReference>
<name>A0A9D4TME5_CHLVU</name>
<comment type="caution">
    <text evidence="4">The sequence shown here is derived from an EMBL/GenBank/DDBJ whole genome shotgun (WGS) entry which is preliminary data.</text>
</comment>
<evidence type="ECO:0000256" key="1">
    <source>
        <dbReference type="ARBA" id="ARBA00022729"/>
    </source>
</evidence>
<dbReference type="EMBL" id="SIDB01000008">
    <property type="protein sequence ID" value="KAI3429470.1"/>
    <property type="molecule type" value="Genomic_DNA"/>
</dbReference>